<evidence type="ECO:0000313" key="2">
    <source>
        <dbReference type="Proteomes" id="UP000289022"/>
    </source>
</evidence>
<name>A0A0B2DVI2_HELPX</name>
<dbReference type="RefSeq" id="WP_022576878.1">
    <property type="nucleotide sequence ID" value="NZ_CP032040.1"/>
</dbReference>
<dbReference type="EMBL" id="RJGP01000002">
    <property type="protein sequence ID" value="RVZ44046.1"/>
    <property type="molecule type" value="Genomic_DNA"/>
</dbReference>
<reference evidence="1 2" key="1">
    <citation type="submission" date="2018-11" db="EMBL/GenBank/DDBJ databases">
        <title>Genetic determinants and prediction of antibiotic resistance phenotypes in Helicobacter pylori.</title>
        <authorList>
            <person name="Wagner K."/>
        </authorList>
    </citation>
    <scope>NUCLEOTIDE SEQUENCE [LARGE SCALE GENOMIC DNA]</scope>
    <source>
        <strain evidence="1 2">ZH70</strain>
    </source>
</reference>
<evidence type="ECO:0000313" key="1">
    <source>
        <dbReference type="EMBL" id="RVZ44046.1"/>
    </source>
</evidence>
<dbReference type="Proteomes" id="UP000289022">
    <property type="component" value="Unassembled WGS sequence"/>
</dbReference>
<comment type="caution">
    <text evidence="1">The sequence shown here is derived from an EMBL/GenBank/DDBJ whole genome shotgun (WGS) entry which is preliminary data.</text>
</comment>
<dbReference type="AlphaFoldDB" id="A0A0B2DVI2"/>
<proteinExistence type="predicted"/>
<protein>
    <submittedName>
        <fullName evidence="1">Uncharacterized protein</fullName>
    </submittedName>
</protein>
<dbReference type="CDD" id="cd00188">
    <property type="entry name" value="TOPRIM"/>
    <property type="match status" value="1"/>
</dbReference>
<dbReference type="Pfam" id="PF11536">
    <property type="entry name" value="DUF3226"/>
    <property type="match status" value="1"/>
</dbReference>
<organism evidence="1 2">
    <name type="scientific">Helicobacter pylori</name>
    <name type="common">Campylobacter pylori</name>
    <dbReference type="NCBI Taxonomy" id="210"/>
    <lineage>
        <taxon>Bacteria</taxon>
        <taxon>Pseudomonadati</taxon>
        <taxon>Campylobacterota</taxon>
        <taxon>Epsilonproteobacteria</taxon>
        <taxon>Campylobacterales</taxon>
        <taxon>Helicobacteraceae</taxon>
        <taxon>Helicobacter</taxon>
    </lineage>
</organism>
<dbReference type="InterPro" id="IPR024508">
    <property type="entry name" value="DUF3226"/>
</dbReference>
<accession>A0A0B2DVI2</accession>
<gene>
    <name evidence="1" type="ORF">EC518_00210</name>
</gene>
<sequence>MADKEILIFVEGPSDKVFLEVYLYFLEDLPIKNFKVQNIKGKDNLSKRLLEIEKYDKTLIIFDADKDYESNKKEILKVVSKTKQTISEEQIFLFPNNQDDGDLETLLLEIAKHDEFLKCFEGYLEYIKSKEHYKPIRNIRKNMLYAYLEVFELQKFFQYKWDTNNKKNEENIIIDDKGKIKEEHQEEYEKLKEVIDFKSKSLIPLKNFLEKSTENKQKTKLKIF</sequence>